<evidence type="ECO:0000256" key="1">
    <source>
        <dbReference type="SAM" id="Coils"/>
    </source>
</evidence>
<sequence length="909" mass="98883">MRLLIPVARISHIIALVPALVLPCLAQQPATPAAGNATAPAAEASEAGQDIAAARAKLAKVEAAGKGDTVELAQALNDLISTQLDDSRASKETLELAERELKVAEAAAGKRSKAYVAALSDASEVRVALGRHAEARPYAEKALEIAQKEFPDAEEGINASDELAYVCLYLNDLQCSKHAEEAAIAIERKPGPDHDWDLAYTLSTYAEVLRRMGDEKGSGAAAEECLAAALRSKPDDPHVGVFENSLGSHYMRAEDFPHAIVHFNAASERLSKTYGPHSAWVMDVAGNLASVYSRSGDFKQAWPKYEFALQNRNSPYDDRADQHADFARSLASGGSLQRAIDEALVASRMGRESFTLQARVLPERQVLAYAQRRAKGLDTALSVVARHPDLPTAAVYDEMVRSRALVADEMARRQRNLNASNDAETARLISELNGARADLLELERHPEKSGGDAAIFAARTRMEKIERELAERVAVVHEDEAVNSAGLEELRHALPPHSVLVSYWAFSRRVVDKVDSHHFDTPAYLAVVVQPESPNARVIDLGDAKPIEDAVNRMRASANAEAHGGGVGSARNERAYREAGADLRKLVWDPLHASVGSAELVILVPDGMLDLVPFASLPDGASYLAERKQVIHTISSERDLLTQYQPVHRSGLLAFGSPQFDVAQNNLAQNTPPPPSAERLRNASIPCDALQQVEFGPLEGAALELREIDSTWHRWNPAEPAALITGDQATRARFLQDAPRYRVLHVATHAFVLDRRCGDDNPLLHSGLVFAGANRDRGASILTAQEIASLDLSGVEWAVLSACNTGTGVLIDGEGVLGLERAFRIAGARNVVMTLWPVDDRITARFMRHLYGERLEQHASTAEAVWDSTRKMLDERRAAGKSTHPWYWAGFVGSGWDPDESASESLARK</sequence>
<evidence type="ECO:0000259" key="3">
    <source>
        <dbReference type="Pfam" id="PF12770"/>
    </source>
</evidence>
<evidence type="ECO:0000256" key="2">
    <source>
        <dbReference type="SAM" id="SignalP"/>
    </source>
</evidence>
<gene>
    <name evidence="4" type="ORF">MOP44_00750</name>
</gene>
<accession>A0A9J7BU70</accession>
<evidence type="ECO:0000313" key="5">
    <source>
        <dbReference type="Proteomes" id="UP001059380"/>
    </source>
</evidence>
<dbReference type="EMBL" id="CP093313">
    <property type="protein sequence ID" value="UWZ84478.1"/>
    <property type="molecule type" value="Genomic_DNA"/>
</dbReference>
<dbReference type="PANTHER" id="PTHR10098">
    <property type="entry name" value="RAPSYN-RELATED"/>
    <property type="match status" value="1"/>
</dbReference>
<proteinExistence type="predicted"/>
<protein>
    <submittedName>
        <fullName evidence="4">CHAT domain-containing protein</fullName>
    </submittedName>
</protein>
<feature type="signal peptide" evidence="2">
    <location>
        <begin position="1"/>
        <end position="26"/>
    </location>
</feature>
<name>A0A9J7BU70_9BACT</name>
<keyword evidence="1" id="KW-0175">Coiled coil</keyword>
<dbReference type="InterPro" id="IPR024983">
    <property type="entry name" value="CHAT_dom"/>
</dbReference>
<reference evidence="4" key="1">
    <citation type="submission" date="2021-04" db="EMBL/GenBank/DDBJ databases">
        <title>Phylogenetic analysis of Acidobacteriaceae.</title>
        <authorList>
            <person name="Qiu L."/>
            <person name="Zhang Q."/>
        </authorList>
    </citation>
    <scope>NUCLEOTIDE SEQUENCE</scope>
    <source>
        <strain evidence="4">DSM 25168</strain>
    </source>
</reference>
<feature type="domain" description="CHAT" evidence="3">
    <location>
        <begin position="578"/>
        <end position="895"/>
    </location>
</feature>
<dbReference type="InterPro" id="IPR011990">
    <property type="entry name" value="TPR-like_helical_dom_sf"/>
</dbReference>
<feature type="chain" id="PRO_5039943206" evidence="2">
    <location>
        <begin position="27"/>
        <end position="909"/>
    </location>
</feature>
<dbReference type="AlphaFoldDB" id="A0A9J7BU70"/>
<evidence type="ECO:0000313" key="4">
    <source>
        <dbReference type="EMBL" id="UWZ84478.1"/>
    </source>
</evidence>
<dbReference type="PANTHER" id="PTHR10098:SF111">
    <property type="entry name" value="CHAT DOMAIN-CONTAINING PROTEIN"/>
    <property type="match status" value="1"/>
</dbReference>
<keyword evidence="2" id="KW-0732">Signal</keyword>
<dbReference type="SUPFAM" id="SSF48452">
    <property type="entry name" value="TPR-like"/>
    <property type="match status" value="2"/>
</dbReference>
<dbReference type="Gene3D" id="1.25.40.10">
    <property type="entry name" value="Tetratricopeptide repeat domain"/>
    <property type="match status" value="2"/>
</dbReference>
<dbReference type="InterPro" id="IPR015797">
    <property type="entry name" value="NUDIX_hydrolase-like_dom_sf"/>
</dbReference>
<keyword evidence="5" id="KW-1185">Reference proteome</keyword>
<dbReference type="Pfam" id="PF13424">
    <property type="entry name" value="TPR_12"/>
    <property type="match status" value="1"/>
</dbReference>
<feature type="coiled-coil region" evidence="1">
    <location>
        <begin position="44"/>
        <end position="107"/>
    </location>
</feature>
<dbReference type="SUPFAM" id="SSF55811">
    <property type="entry name" value="Nudix"/>
    <property type="match status" value="1"/>
</dbReference>
<dbReference type="Proteomes" id="UP001059380">
    <property type="component" value="Chromosome"/>
</dbReference>
<organism evidence="4 5">
    <name type="scientific">Occallatibacter riparius</name>
    <dbReference type="NCBI Taxonomy" id="1002689"/>
    <lineage>
        <taxon>Bacteria</taxon>
        <taxon>Pseudomonadati</taxon>
        <taxon>Acidobacteriota</taxon>
        <taxon>Terriglobia</taxon>
        <taxon>Terriglobales</taxon>
        <taxon>Acidobacteriaceae</taxon>
        <taxon>Occallatibacter</taxon>
    </lineage>
</organism>
<dbReference type="Pfam" id="PF12770">
    <property type="entry name" value="CHAT"/>
    <property type="match status" value="1"/>
</dbReference>
<dbReference type="KEGG" id="orp:MOP44_00750"/>
<dbReference type="RefSeq" id="WP_260793983.1">
    <property type="nucleotide sequence ID" value="NZ_CP093313.1"/>
</dbReference>